<gene>
    <name evidence="1" type="ORF">N1F79_15040</name>
</gene>
<sequence>MFKNIKKQIALIFCTSLLVVSCLEDEGNYVYTEVDEITFEGVEESYSIARYDDFKVTPDLKHTKDSNNYTYKWFIDDGGYDSEIIAETKDLDIENLDWAPGKHDIYYVVTDEDTEIEYEYRFTVEVLNPFYEGWLVLSEENGGSRLDMISYLFEEYTVKNDVLSIANSELELSGVPESLMIYQWDRRVLGIYITTSGNGTVRLTPNTFETFRTLSSEFASDQPDDLKADNLVSPYPNYGYAAANGNIYHWFSVWHIRYNQPINIIDGTPFVASPYIVKGAPFSTTGYDDTNKRFVRFSGFRASSGLMAPEASTLFDYDTGKDLIYMTQSKYNGTRAFAFLKDPVDSKHYLAIFSPNKYTQYHYGEITATDFDQATSYAVSPDFGYIFYAVGGKVYQYDFTQDKTTLMIDRPEEVTYLKFNEFNKSNDRYDLLSSQLVVCTHNGSANGGVVEFYDVPPVNGQITLESSYSGFGKIKGIGYRDR</sequence>
<keyword evidence="2" id="KW-1185">Reference proteome</keyword>
<name>A0ABU7XXB4_9FLAO</name>
<comment type="caution">
    <text evidence="1">The sequence shown here is derived from an EMBL/GenBank/DDBJ whole genome shotgun (WGS) entry which is preliminary data.</text>
</comment>
<protein>
    <submittedName>
        <fullName evidence="1">PKD-like family lipoprotein</fullName>
    </submittedName>
</protein>
<dbReference type="RefSeq" id="WP_303306774.1">
    <property type="nucleotide sequence ID" value="NZ_JAODOP010000004.1"/>
</dbReference>
<accession>A0ABU7XXB4</accession>
<organism evidence="1 2">
    <name type="scientific">Flavivirga spongiicola</name>
    <dbReference type="NCBI Taxonomy" id="421621"/>
    <lineage>
        <taxon>Bacteria</taxon>
        <taxon>Pseudomonadati</taxon>
        <taxon>Bacteroidota</taxon>
        <taxon>Flavobacteriia</taxon>
        <taxon>Flavobacteriales</taxon>
        <taxon>Flavobacteriaceae</taxon>
        <taxon>Flavivirga</taxon>
    </lineage>
</organism>
<evidence type="ECO:0000313" key="1">
    <source>
        <dbReference type="EMBL" id="MEF3834450.1"/>
    </source>
</evidence>
<dbReference type="InterPro" id="IPR032183">
    <property type="entry name" value="PKD-like"/>
</dbReference>
<evidence type="ECO:0000313" key="2">
    <source>
        <dbReference type="Proteomes" id="UP001337305"/>
    </source>
</evidence>
<dbReference type="Proteomes" id="UP001337305">
    <property type="component" value="Unassembled WGS sequence"/>
</dbReference>
<reference evidence="1 2" key="1">
    <citation type="submission" date="2022-09" db="EMBL/GenBank/DDBJ databases">
        <title>Genome sequencing of Flavivirga sp. MEBiC05379.</title>
        <authorList>
            <person name="Oh H.-M."/>
            <person name="Kwon K.K."/>
            <person name="Park M.J."/>
            <person name="Yang S.-H."/>
        </authorList>
    </citation>
    <scope>NUCLEOTIDE SEQUENCE [LARGE SCALE GENOMIC DNA]</scope>
    <source>
        <strain evidence="1 2">MEBiC05379</strain>
    </source>
</reference>
<dbReference type="PROSITE" id="PS51257">
    <property type="entry name" value="PROKAR_LIPOPROTEIN"/>
    <property type="match status" value="1"/>
</dbReference>
<proteinExistence type="predicted"/>
<dbReference type="EMBL" id="JAODOP010000004">
    <property type="protein sequence ID" value="MEF3834450.1"/>
    <property type="molecule type" value="Genomic_DNA"/>
</dbReference>
<dbReference type="Pfam" id="PF16407">
    <property type="entry name" value="PKD_2"/>
    <property type="match status" value="1"/>
</dbReference>